<dbReference type="CDD" id="cd09872">
    <property type="entry name" value="PIN_Sll0205-like"/>
    <property type="match status" value="1"/>
</dbReference>
<evidence type="ECO:0000313" key="3">
    <source>
        <dbReference type="Proteomes" id="UP000324917"/>
    </source>
</evidence>
<sequence>MSIKASLNRLELKTNFPDLIQNYVYGNGFDILSINAEHLEQLKTLLYYHKDPFDSLIIAQSLTENIPILTKDELFKRYTENLLW</sequence>
<name>A0A5A5RS06_MICAE</name>
<proteinExistence type="predicted"/>
<evidence type="ECO:0000259" key="1">
    <source>
        <dbReference type="Pfam" id="PF01850"/>
    </source>
</evidence>
<dbReference type="SUPFAM" id="SSF88723">
    <property type="entry name" value="PIN domain-like"/>
    <property type="match status" value="1"/>
</dbReference>
<dbReference type="EMBL" id="BHVP01000054">
    <property type="protein sequence ID" value="GCA75942.1"/>
    <property type="molecule type" value="Genomic_DNA"/>
</dbReference>
<dbReference type="Proteomes" id="UP000324917">
    <property type="component" value="Unassembled WGS sequence"/>
</dbReference>
<dbReference type="PANTHER" id="PTHR36173">
    <property type="entry name" value="RIBONUCLEASE VAPC16-RELATED"/>
    <property type="match status" value="1"/>
</dbReference>
<feature type="domain" description="PIN" evidence="1">
    <location>
        <begin position="27"/>
        <end position="79"/>
    </location>
</feature>
<dbReference type="InterPro" id="IPR041705">
    <property type="entry name" value="PIN_Sll0205"/>
</dbReference>
<accession>A0A5A5RS06</accession>
<dbReference type="AlphaFoldDB" id="A0A5A5RS06"/>
<dbReference type="InterPro" id="IPR002716">
    <property type="entry name" value="PIN_dom"/>
</dbReference>
<dbReference type="InterPro" id="IPR029060">
    <property type="entry name" value="PIN-like_dom_sf"/>
</dbReference>
<gene>
    <name evidence="2" type="ORF">MiTe_02779</name>
</gene>
<dbReference type="Pfam" id="PF01850">
    <property type="entry name" value="PIN"/>
    <property type="match status" value="1"/>
</dbReference>
<protein>
    <recommendedName>
        <fullName evidence="1">PIN domain-containing protein</fullName>
    </recommendedName>
</protein>
<organism evidence="2 3">
    <name type="scientific">Microcystis aeruginosa NIES-2520</name>
    <dbReference type="NCBI Taxonomy" id="2303982"/>
    <lineage>
        <taxon>Bacteria</taxon>
        <taxon>Bacillati</taxon>
        <taxon>Cyanobacteriota</taxon>
        <taxon>Cyanophyceae</taxon>
        <taxon>Oscillatoriophycideae</taxon>
        <taxon>Chroococcales</taxon>
        <taxon>Microcystaceae</taxon>
        <taxon>Microcystis</taxon>
    </lineage>
</organism>
<evidence type="ECO:0000313" key="2">
    <source>
        <dbReference type="EMBL" id="GCA75942.1"/>
    </source>
</evidence>
<reference evidence="2 3" key="1">
    <citation type="submission" date="2018-09" db="EMBL/GenBank/DDBJ databases">
        <title>Evolutionary history of phycoerythrin pigmentation in the water bloom-forming cyanobacterium Microcystis aeruginosa.</title>
        <authorList>
            <person name="Tanabe Y."/>
            <person name="Tanabe Y."/>
            <person name="Yamaguchi H."/>
        </authorList>
    </citation>
    <scope>NUCLEOTIDE SEQUENCE [LARGE SCALE GENOMIC DNA]</scope>
    <source>
        <strain evidence="2 3">NIES-2520</strain>
    </source>
</reference>
<comment type="caution">
    <text evidence="2">The sequence shown here is derived from an EMBL/GenBank/DDBJ whole genome shotgun (WGS) entry which is preliminary data.</text>
</comment>
<dbReference type="PANTHER" id="PTHR36173:SF2">
    <property type="entry name" value="RIBONUCLEASE VAPC16"/>
    <property type="match status" value="1"/>
</dbReference>
<dbReference type="InterPro" id="IPR052919">
    <property type="entry name" value="TA_system_RNase"/>
</dbReference>